<dbReference type="Proteomes" id="UP000029868">
    <property type="component" value="Unassembled WGS sequence"/>
</dbReference>
<sequence>MRILALLILLISTSSNAEVDCKGKISRLALQINNGVVILGLVGGPNAAQLCSIKDTENYNGVASEVCRTLYGTLLAAKASDKNTTIRFYSHDSCTTPELSWKAAGTLGYSAHMQD</sequence>
<dbReference type="EMBL" id="JQEC01000027">
    <property type="protein sequence ID" value="KGJ93326.1"/>
    <property type="molecule type" value="Genomic_DNA"/>
</dbReference>
<organism evidence="2 3">
    <name type="scientific">Colwellia psychrerythraea</name>
    <name type="common">Vibrio psychroerythus</name>
    <dbReference type="NCBI Taxonomy" id="28229"/>
    <lineage>
        <taxon>Bacteria</taxon>
        <taxon>Pseudomonadati</taxon>
        <taxon>Pseudomonadota</taxon>
        <taxon>Gammaproteobacteria</taxon>
        <taxon>Alteromonadales</taxon>
        <taxon>Colwelliaceae</taxon>
        <taxon>Colwellia</taxon>
    </lineage>
</organism>
<name>A0A099KS08_COLPS</name>
<dbReference type="PATRIC" id="fig|28229.3.peg.2278"/>
<gene>
    <name evidence="2" type="ORF">GAB14E_2650</name>
</gene>
<evidence type="ECO:0000313" key="2">
    <source>
        <dbReference type="EMBL" id="KGJ93326.1"/>
    </source>
</evidence>
<evidence type="ECO:0000313" key="3">
    <source>
        <dbReference type="Proteomes" id="UP000029868"/>
    </source>
</evidence>
<dbReference type="AlphaFoldDB" id="A0A099KS08"/>
<feature type="signal peptide" evidence="1">
    <location>
        <begin position="1"/>
        <end position="17"/>
    </location>
</feature>
<evidence type="ECO:0000256" key="1">
    <source>
        <dbReference type="SAM" id="SignalP"/>
    </source>
</evidence>
<proteinExistence type="predicted"/>
<keyword evidence="1" id="KW-0732">Signal</keyword>
<accession>A0A099KS08</accession>
<protein>
    <submittedName>
        <fullName evidence="2">Uncharacterized protein</fullName>
    </submittedName>
</protein>
<dbReference type="OrthoDB" id="5918831at2"/>
<reference evidence="2 3" key="1">
    <citation type="submission" date="2014-08" db="EMBL/GenBank/DDBJ databases">
        <title>Genomic and Phenotypic Diversity of Colwellia psychrerythraea strains from Disparate Marine Basins.</title>
        <authorList>
            <person name="Techtmann S.M."/>
            <person name="Stelling S.C."/>
            <person name="Utturkar S.M."/>
            <person name="Alshibli N."/>
            <person name="Harris A."/>
            <person name="Brown S.D."/>
            <person name="Hazen T.C."/>
        </authorList>
    </citation>
    <scope>NUCLEOTIDE SEQUENCE [LARGE SCALE GENOMIC DNA]</scope>
    <source>
        <strain evidence="2 3">GAB14E</strain>
    </source>
</reference>
<dbReference type="RefSeq" id="WP_033082325.1">
    <property type="nucleotide sequence ID" value="NZ_JQEC01000027.1"/>
</dbReference>
<comment type="caution">
    <text evidence="2">The sequence shown here is derived from an EMBL/GenBank/DDBJ whole genome shotgun (WGS) entry which is preliminary data.</text>
</comment>
<feature type="chain" id="PRO_5001949297" evidence="1">
    <location>
        <begin position="18"/>
        <end position="115"/>
    </location>
</feature>